<evidence type="ECO:0000256" key="2">
    <source>
        <dbReference type="SAM" id="Phobius"/>
    </source>
</evidence>
<feature type="transmembrane region" description="Helical" evidence="2">
    <location>
        <begin position="598"/>
        <end position="619"/>
    </location>
</feature>
<keyword evidence="2" id="KW-0812">Transmembrane</keyword>
<evidence type="ECO:0000313" key="4">
    <source>
        <dbReference type="EMBL" id="KAK7105944.1"/>
    </source>
</evidence>
<keyword evidence="2" id="KW-1133">Transmembrane helix</keyword>
<feature type="region of interest" description="Disordered" evidence="1">
    <location>
        <begin position="508"/>
        <end position="529"/>
    </location>
</feature>
<sequence length="632" mass="70017">MGRVPWLLGLHVLTFFCNLSLIHGQCTLFEFPSIKNDSTLAIKPSARLLLPFELDIQNCIFNGTKQVTITVSNQNKGNDIFNDVCKILIHPNGTCFSFRPECKCGARGQFYLNKTMNTSDETLWKWSIGEGKIVPERKILFVMQKYAPAVKQLTFYSTTDNASLTHPLEPSTSVDIICKYDKGYPEASPAVLKYSKGMTINLAASMDDGNEELSTARFRMQNVGCDDMDTISCEMPRADKNLTTTLLVKCPPSLSAPDTPFVSHSGSPTNLSFHLSSYTKTLNDCKITMGSHLKRQSNNESQGEHGERTRSFVNNYTMLGSPPTLRLQLLLENVTQKDVGAWNLIVANDAGTDNVTFEVEIEILPQIIELSLDNSPISQTVEVNSSVDILCAYRKGDDPNAEVILRMATGTKLTAKIPAADQHGNNKIEARYTLESVGCEDSGEISCELPKARRNATATLLVKCPPRYTEEVVKIFPGIEGDPLELRFQLITHTQEISGCHVTKVSQGHHEDLGHRKTQTDEAPGPAGSRECRQFASGYKIIGTLPQGTLEIKLDRLSQDHNGTWRLNISNEAGSAGFNFKLEITKARQSAVASNNSGYVAGVVTVVIIIVVVVIVVRYRERVREMMQRYIR</sequence>
<dbReference type="AlphaFoldDB" id="A0AAN9BIV5"/>
<organism evidence="4 5">
    <name type="scientific">Littorina saxatilis</name>
    <dbReference type="NCBI Taxonomy" id="31220"/>
    <lineage>
        <taxon>Eukaryota</taxon>
        <taxon>Metazoa</taxon>
        <taxon>Spiralia</taxon>
        <taxon>Lophotrochozoa</taxon>
        <taxon>Mollusca</taxon>
        <taxon>Gastropoda</taxon>
        <taxon>Caenogastropoda</taxon>
        <taxon>Littorinimorpha</taxon>
        <taxon>Littorinoidea</taxon>
        <taxon>Littorinidae</taxon>
        <taxon>Littorina</taxon>
    </lineage>
</organism>
<accession>A0AAN9BIV5</accession>
<comment type="caution">
    <text evidence="4">The sequence shown here is derived from an EMBL/GenBank/DDBJ whole genome shotgun (WGS) entry which is preliminary data.</text>
</comment>
<proteinExistence type="predicted"/>
<protein>
    <submittedName>
        <fullName evidence="4">Uncharacterized protein</fullName>
    </submittedName>
</protein>
<evidence type="ECO:0000256" key="3">
    <source>
        <dbReference type="SAM" id="SignalP"/>
    </source>
</evidence>
<dbReference type="EMBL" id="JBAMIC010000007">
    <property type="protein sequence ID" value="KAK7105944.1"/>
    <property type="molecule type" value="Genomic_DNA"/>
</dbReference>
<evidence type="ECO:0000313" key="5">
    <source>
        <dbReference type="Proteomes" id="UP001374579"/>
    </source>
</evidence>
<feature type="chain" id="PRO_5042825411" evidence="3">
    <location>
        <begin position="25"/>
        <end position="632"/>
    </location>
</feature>
<name>A0AAN9BIV5_9CAEN</name>
<keyword evidence="5" id="KW-1185">Reference proteome</keyword>
<keyword evidence="3" id="KW-0732">Signal</keyword>
<dbReference type="Proteomes" id="UP001374579">
    <property type="component" value="Unassembled WGS sequence"/>
</dbReference>
<keyword evidence="2" id="KW-0472">Membrane</keyword>
<evidence type="ECO:0000256" key="1">
    <source>
        <dbReference type="SAM" id="MobiDB-lite"/>
    </source>
</evidence>
<feature type="signal peptide" evidence="3">
    <location>
        <begin position="1"/>
        <end position="24"/>
    </location>
</feature>
<gene>
    <name evidence="4" type="ORF">V1264_017259</name>
</gene>
<feature type="compositionally biased region" description="Basic and acidic residues" evidence="1">
    <location>
        <begin position="508"/>
        <end position="520"/>
    </location>
</feature>
<reference evidence="4 5" key="1">
    <citation type="submission" date="2024-02" db="EMBL/GenBank/DDBJ databases">
        <title>Chromosome-scale genome assembly of the rough periwinkle Littorina saxatilis.</title>
        <authorList>
            <person name="De Jode A."/>
            <person name="Faria R."/>
            <person name="Formenti G."/>
            <person name="Sims Y."/>
            <person name="Smith T.P."/>
            <person name="Tracey A."/>
            <person name="Wood J.M.D."/>
            <person name="Zagrodzka Z.B."/>
            <person name="Johannesson K."/>
            <person name="Butlin R.K."/>
            <person name="Leder E.H."/>
        </authorList>
    </citation>
    <scope>NUCLEOTIDE SEQUENCE [LARGE SCALE GENOMIC DNA]</scope>
    <source>
        <strain evidence="4">Snail1</strain>
        <tissue evidence="4">Muscle</tissue>
    </source>
</reference>